<evidence type="ECO:0000313" key="1">
    <source>
        <dbReference type="EMBL" id="TEB23069.1"/>
    </source>
</evidence>
<proteinExistence type="predicted"/>
<organism evidence="1 2">
    <name type="scientific">Coprinellus micaceus</name>
    <name type="common">Glistening ink-cap mushroom</name>
    <name type="synonym">Coprinus micaceus</name>
    <dbReference type="NCBI Taxonomy" id="71717"/>
    <lineage>
        <taxon>Eukaryota</taxon>
        <taxon>Fungi</taxon>
        <taxon>Dikarya</taxon>
        <taxon>Basidiomycota</taxon>
        <taxon>Agaricomycotina</taxon>
        <taxon>Agaricomycetes</taxon>
        <taxon>Agaricomycetidae</taxon>
        <taxon>Agaricales</taxon>
        <taxon>Agaricineae</taxon>
        <taxon>Psathyrellaceae</taxon>
        <taxon>Coprinellus</taxon>
    </lineage>
</organism>
<dbReference type="AlphaFoldDB" id="A0A4Y7SP88"/>
<dbReference type="Proteomes" id="UP000298030">
    <property type="component" value="Unassembled WGS sequence"/>
</dbReference>
<reference evidence="1 2" key="1">
    <citation type="journal article" date="2019" name="Nat. Ecol. Evol.">
        <title>Megaphylogeny resolves global patterns of mushroom evolution.</title>
        <authorList>
            <person name="Varga T."/>
            <person name="Krizsan K."/>
            <person name="Foldi C."/>
            <person name="Dima B."/>
            <person name="Sanchez-Garcia M."/>
            <person name="Sanchez-Ramirez S."/>
            <person name="Szollosi G.J."/>
            <person name="Szarkandi J.G."/>
            <person name="Papp V."/>
            <person name="Albert L."/>
            <person name="Andreopoulos W."/>
            <person name="Angelini C."/>
            <person name="Antonin V."/>
            <person name="Barry K.W."/>
            <person name="Bougher N.L."/>
            <person name="Buchanan P."/>
            <person name="Buyck B."/>
            <person name="Bense V."/>
            <person name="Catcheside P."/>
            <person name="Chovatia M."/>
            <person name="Cooper J."/>
            <person name="Damon W."/>
            <person name="Desjardin D."/>
            <person name="Finy P."/>
            <person name="Geml J."/>
            <person name="Haridas S."/>
            <person name="Hughes K."/>
            <person name="Justo A."/>
            <person name="Karasinski D."/>
            <person name="Kautmanova I."/>
            <person name="Kiss B."/>
            <person name="Kocsube S."/>
            <person name="Kotiranta H."/>
            <person name="LaButti K.M."/>
            <person name="Lechner B.E."/>
            <person name="Liimatainen K."/>
            <person name="Lipzen A."/>
            <person name="Lukacs Z."/>
            <person name="Mihaltcheva S."/>
            <person name="Morgado L.N."/>
            <person name="Niskanen T."/>
            <person name="Noordeloos M.E."/>
            <person name="Ohm R.A."/>
            <person name="Ortiz-Santana B."/>
            <person name="Ovrebo C."/>
            <person name="Racz N."/>
            <person name="Riley R."/>
            <person name="Savchenko A."/>
            <person name="Shiryaev A."/>
            <person name="Soop K."/>
            <person name="Spirin V."/>
            <person name="Szebenyi C."/>
            <person name="Tomsovsky M."/>
            <person name="Tulloss R.E."/>
            <person name="Uehling J."/>
            <person name="Grigoriev I.V."/>
            <person name="Vagvolgyi C."/>
            <person name="Papp T."/>
            <person name="Martin F.M."/>
            <person name="Miettinen O."/>
            <person name="Hibbett D.S."/>
            <person name="Nagy L.G."/>
        </authorList>
    </citation>
    <scope>NUCLEOTIDE SEQUENCE [LARGE SCALE GENOMIC DNA]</scope>
    <source>
        <strain evidence="1 2">FP101781</strain>
    </source>
</reference>
<name>A0A4Y7SP88_COPMI</name>
<dbReference type="EMBL" id="QPFP01000082">
    <property type="protein sequence ID" value="TEB23069.1"/>
    <property type="molecule type" value="Genomic_DNA"/>
</dbReference>
<keyword evidence="2" id="KW-1185">Reference proteome</keyword>
<evidence type="ECO:0000313" key="2">
    <source>
        <dbReference type="Proteomes" id="UP000298030"/>
    </source>
</evidence>
<comment type="caution">
    <text evidence="1">The sequence shown here is derived from an EMBL/GenBank/DDBJ whole genome shotgun (WGS) entry which is preliminary data.</text>
</comment>
<gene>
    <name evidence="1" type="ORF">FA13DRAFT_1458569</name>
</gene>
<sequence length="305" mass="33143">MGYGGRARCALRNRWRLSGLDIGALSSAGIDASQRGCFVSSPRGRPTAQSLPMPPSSEGCDRLDYPLPLFPVRRSMHVKRWCPALPPRALPHLPASCRNLVLDAVSSLYSLHLPFSHSFTCRSRVEVARALKRCLVALSAQQGTNIWLRIRAKQIPDLGGVSGAEAYRHRIGTFASMRSLAFSIFLIPLASRKDQKTGSGSSGQGVFDVANSSPKSLVLRVLVTPGQTLPCRFHATDGRLVSDALQAENDSLHTMWRPRVLVCGSGHGYPGSPRHGVCEGGEAGMVHGQWIRTCGFVGRKYTRSE</sequence>
<protein>
    <submittedName>
        <fullName evidence="1">Uncharacterized protein</fullName>
    </submittedName>
</protein>
<accession>A0A4Y7SP88</accession>